<reference evidence="2 3" key="1">
    <citation type="submission" date="2019-09" db="EMBL/GenBank/DDBJ databases">
        <title>A chromosome-level genome assembly of the Chinese tupelo Nyssa sinensis.</title>
        <authorList>
            <person name="Yang X."/>
            <person name="Kang M."/>
            <person name="Yang Y."/>
            <person name="Xiong H."/>
            <person name="Wang M."/>
            <person name="Zhang Z."/>
            <person name="Wang Z."/>
            <person name="Wu H."/>
            <person name="Ma T."/>
            <person name="Liu J."/>
            <person name="Xi Z."/>
        </authorList>
    </citation>
    <scope>NUCLEOTIDE SEQUENCE [LARGE SCALE GENOMIC DNA]</scope>
    <source>
        <strain evidence="2">J267</strain>
        <tissue evidence="2">Leaf</tissue>
    </source>
</reference>
<dbReference type="OrthoDB" id="1170642at2759"/>
<dbReference type="AlphaFoldDB" id="A0A5J5A839"/>
<sequence length="136" mass="14518">MATTTFNGAKTNGYALIMKTLLVLFVAFVLISGTLRANAKRIFLEDRQLLSDANPGQKAKVVANAKDLIAGNKGAENTEYGTSSEANYNGSNGRNLSEGNSEDEGPDGSSAENNNNSRERYFPCATMSSSNHCKNS</sequence>
<evidence type="ECO:0000313" key="3">
    <source>
        <dbReference type="Proteomes" id="UP000325577"/>
    </source>
</evidence>
<dbReference type="Proteomes" id="UP000325577">
    <property type="component" value="Linkage Group LG3"/>
</dbReference>
<feature type="compositionally biased region" description="Polar residues" evidence="1">
    <location>
        <begin position="79"/>
        <end position="99"/>
    </location>
</feature>
<evidence type="ECO:0000313" key="2">
    <source>
        <dbReference type="EMBL" id="KAA8525591.1"/>
    </source>
</evidence>
<dbReference type="EMBL" id="CM018046">
    <property type="protein sequence ID" value="KAA8525591.1"/>
    <property type="molecule type" value="Genomic_DNA"/>
</dbReference>
<accession>A0A5J5A839</accession>
<name>A0A5J5A839_9ASTE</name>
<feature type="compositionally biased region" description="Polar residues" evidence="1">
    <location>
        <begin position="126"/>
        <end position="136"/>
    </location>
</feature>
<organism evidence="2 3">
    <name type="scientific">Nyssa sinensis</name>
    <dbReference type="NCBI Taxonomy" id="561372"/>
    <lineage>
        <taxon>Eukaryota</taxon>
        <taxon>Viridiplantae</taxon>
        <taxon>Streptophyta</taxon>
        <taxon>Embryophyta</taxon>
        <taxon>Tracheophyta</taxon>
        <taxon>Spermatophyta</taxon>
        <taxon>Magnoliopsida</taxon>
        <taxon>eudicotyledons</taxon>
        <taxon>Gunneridae</taxon>
        <taxon>Pentapetalae</taxon>
        <taxon>asterids</taxon>
        <taxon>Cornales</taxon>
        <taxon>Nyssaceae</taxon>
        <taxon>Nyssa</taxon>
    </lineage>
</organism>
<feature type="region of interest" description="Disordered" evidence="1">
    <location>
        <begin position="73"/>
        <end position="136"/>
    </location>
</feature>
<protein>
    <submittedName>
        <fullName evidence="2">Uncharacterized protein</fullName>
    </submittedName>
</protein>
<keyword evidence="3" id="KW-1185">Reference proteome</keyword>
<evidence type="ECO:0000256" key="1">
    <source>
        <dbReference type="SAM" id="MobiDB-lite"/>
    </source>
</evidence>
<proteinExistence type="predicted"/>
<gene>
    <name evidence="2" type="ORF">F0562_007446</name>
</gene>